<name>S7KLV5_9CHLA</name>
<reference evidence="1 2" key="1">
    <citation type="submission" date="2013-04" db="EMBL/GenBank/DDBJ databases">
        <title>Genome sequence of Chlamydia psittaci 10-1398/11.</title>
        <authorList>
            <person name="Huot-Creasy H."/>
            <person name="McCracken C.L."/>
            <person name="Humphries M."/>
            <person name="Sachse K."/>
            <person name="Laroucau K."/>
            <person name="Bavoil P."/>
            <person name="Myers G.S."/>
        </authorList>
    </citation>
    <scope>NUCLEOTIDE SEQUENCE [LARGE SCALE GENOMIC DNA]</scope>
    <source>
        <strain evidence="1 2">10_1398_11</strain>
    </source>
</reference>
<protein>
    <submittedName>
        <fullName evidence="1">Chlamydia polymorphic membrane middle domain protein</fullName>
    </submittedName>
</protein>
<evidence type="ECO:0000313" key="1">
    <source>
        <dbReference type="EMBL" id="EPP35425.1"/>
    </source>
</evidence>
<evidence type="ECO:0000313" key="2">
    <source>
        <dbReference type="Proteomes" id="UP000016200"/>
    </source>
</evidence>
<dbReference type="EMBL" id="ATNB01000058">
    <property type="protein sequence ID" value="EPP35425.1"/>
    <property type="molecule type" value="Genomic_DNA"/>
</dbReference>
<dbReference type="Proteomes" id="UP000016200">
    <property type="component" value="Unassembled WGS sequence"/>
</dbReference>
<sequence>AMALRTLQSKA</sequence>
<proteinExistence type="predicted"/>
<organism evidence="1 2">
    <name type="scientific">Chlamydia ibidis</name>
    <dbReference type="NCBI Taxonomy" id="1405396"/>
    <lineage>
        <taxon>Bacteria</taxon>
        <taxon>Pseudomonadati</taxon>
        <taxon>Chlamydiota</taxon>
        <taxon>Chlamydiia</taxon>
        <taxon>Chlamydiales</taxon>
        <taxon>Chlamydiaceae</taxon>
        <taxon>Chlamydia/Chlamydophila group</taxon>
        <taxon>Chlamydia</taxon>
    </lineage>
</organism>
<accession>S7KLV5</accession>
<comment type="caution">
    <text evidence="1">The sequence shown here is derived from an EMBL/GenBank/DDBJ whole genome shotgun (WGS) entry which is preliminary data.</text>
</comment>
<feature type="non-terminal residue" evidence="1">
    <location>
        <position position="1"/>
    </location>
</feature>
<gene>
    <name evidence="1" type="ORF">CP10139811_1051B</name>
</gene>
<dbReference type="HOGENOM" id="CLU_3437052_0_0_0"/>